<proteinExistence type="predicted"/>
<gene>
    <name evidence="3" type="ORF">E1163_03290</name>
</gene>
<reference evidence="3 4" key="1">
    <citation type="submission" date="2019-02" db="EMBL/GenBank/DDBJ databases">
        <authorList>
            <person name="Goldberg S.R."/>
            <person name="Haltli B.A."/>
            <person name="Correa H."/>
            <person name="Russell K.G."/>
        </authorList>
    </citation>
    <scope>NUCLEOTIDE SEQUENCE [LARGE SCALE GENOMIC DNA]</scope>
    <source>
        <strain evidence="3 4">JCM 16186</strain>
    </source>
</reference>
<feature type="chain" id="PRO_5047504251" description="TonB C-terminal domain-containing protein" evidence="1">
    <location>
        <begin position="20"/>
        <end position="181"/>
    </location>
</feature>
<dbReference type="EMBL" id="SMLW01000339">
    <property type="protein sequence ID" value="MTI23964.1"/>
    <property type="molecule type" value="Genomic_DNA"/>
</dbReference>
<comment type="caution">
    <text evidence="3">The sequence shown here is derived from an EMBL/GenBank/DDBJ whole genome shotgun (WGS) entry which is preliminary data.</text>
</comment>
<feature type="domain" description="TonB C-terminal" evidence="2">
    <location>
        <begin position="56"/>
        <end position="137"/>
    </location>
</feature>
<dbReference type="Pfam" id="PF03544">
    <property type="entry name" value="TonB_C"/>
    <property type="match status" value="1"/>
</dbReference>
<dbReference type="RefSeq" id="WP_155169433.1">
    <property type="nucleotide sequence ID" value="NZ_BAAAFL010000012.1"/>
</dbReference>
<accession>A0ABW9RIU1</accession>
<name>A0ABW9RIU1_9BACT</name>
<keyword evidence="4" id="KW-1185">Reference proteome</keyword>
<evidence type="ECO:0000256" key="1">
    <source>
        <dbReference type="SAM" id="SignalP"/>
    </source>
</evidence>
<evidence type="ECO:0000313" key="4">
    <source>
        <dbReference type="Proteomes" id="UP000798808"/>
    </source>
</evidence>
<feature type="signal peptide" evidence="1">
    <location>
        <begin position="1"/>
        <end position="19"/>
    </location>
</feature>
<protein>
    <recommendedName>
        <fullName evidence="2">TonB C-terminal domain-containing protein</fullName>
    </recommendedName>
</protein>
<dbReference type="Gene3D" id="3.30.1150.10">
    <property type="match status" value="1"/>
</dbReference>
<sequence length="181" mass="20950">MRKIILILHVVYSSTFLYAQQDSSIIDDEYIGPLNVPYYNGKDYSVGLKEYIHANFFYPGYAVDNEISGKVFVTFTVDPYTRSHQLLDVYIERGVHISIDYAAKLLIQKMPDQWTPAKSRGKPDPPITFTVPVVFDLENVDPTQITHEYDREIERLLATDSLKLDSLHYRKNYNPIPSLKK</sequence>
<dbReference type="SUPFAM" id="SSF74653">
    <property type="entry name" value="TolA/TonB C-terminal domain"/>
    <property type="match status" value="1"/>
</dbReference>
<evidence type="ECO:0000313" key="3">
    <source>
        <dbReference type="EMBL" id="MTI23964.1"/>
    </source>
</evidence>
<keyword evidence="1" id="KW-0732">Signal</keyword>
<dbReference type="Proteomes" id="UP000798808">
    <property type="component" value="Unassembled WGS sequence"/>
</dbReference>
<evidence type="ECO:0000259" key="2">
    <source>
        <dbReference type="Pfam" id="PF03544"/>
    </source>
</evidence>
<organism evidence="3 4">
    <name type="scientific">Fulvivirga kasyanovii</name>
    <dbReference type="NCBI Taxonomy" id="396812"/>
    <lineage>
        <taxon>Bacteria</taxon>
        <taxon>Pseudomonadati</taxon>
        <taxon>Bacteroidota</taxon>
        <taxon>Cytophagia</taxon>
        <taxon>Cytophagales</taxon>
        <taxon>Fulvivirgaceae</taxon>
        <taxon>Fulvivirga</taxon>
    </lineage>
</organism>
<dbReference type="InterPro" id="IPR037682">
    <property type="entry name" value="TonB_C"/>
</dbReference>